<keyword evidence="1" id="KW-0677">Repeat</keyword>
<dbReference type="FunFam" id="1.25.40.10:FF:000073">
    <property type="entry name" value="Pentatricopeptide repeat-containing protein chloroplastic"/>
    <property type="match status" value="1"/>
</dbReference>
<dbReference type="GO" id="GO:0048731">
    <property type="term" value="P:system development"/>
    <property type="evidence" value="ECO:0007669"/>
    <property type="project" value="UniProtKB-ARBA"/>
</dbReference>
<evidence type="ECO:0000313" key="5">
    <source>
        <dbReference type="Proteomes" id="UP000825935"/>
    </source>
</evidence>
<evidence type="ECO:0000256" key="1">
    <source>
        <dbReference type="ARBA" id="ARBA00022737"/>
    </source>
</evidence>
<dbReference type="AlphaFoldDB" id="A0A8T2T2V7"/>
<feature type="repeat" description="PPR" evidence="3">
    <location>
        <begin position="399"/>
        <end position="433"/>
    </location>
</feature>
<dbReference type="Proteomes" id="UP000825935">
    <property type="component" value="Chromosome 16"/>
</dbReference>
<comment type="caution">
    <text evidence="4">The sequence shown here is derived from an EMBL/GenBank/DDBJ whole genome shotgun (WGS) entry which is preliminary data.</text>
</comment>
<evidence type="ECO:0000256" key="2">
    <source>
        <dbReference type="ARBA" id="ARBA00061659"/>
    </source>
</evidence>
<comment type="similarity">
    <text evidence="2">Belongs to the PPR family. PCMP-E subfamily.</text>
</comment>
<reference evidence="4" key="1">
    <citation type="submission" date="2021-08" db="EMBL/GenBank/DDBJ databases">
        <title>WGS assembly of Ceratopteris richardii.</title>
        <authorList>
            <person name="Marchant D.B."/>
            <person name="Chen G."/>
            <person name="Jenkins J."/>
            <person name="Shu S."/>
            <person name="Leebens-Mack J."/>
            <person name="Grimwood J."/>
            <person name="Schmutz J."/>
            <person name="Soltis P."/>
            <person name="Soltis D."/>
            <person name="Chen Z.-H."/>
        </authorList>
    </citation>
    <scope>NUCLEOTIDE SEQUENCE</scope>
    <source>
        <strain evidence="4">Whitten #5841</strain>
        <tissue evidence="4">Leaf</tissue>
    </source>
</reference>
<dbReference type="OrthoDB" id="1893323at2759"/>
<name>A0A8T2T2V7_CERRI</name>
<dbReference type="InterPro" id="IPR002885">
    <property type="entry name" value="PPR_rpt"/>
</dbReference>
<dbReference type="FunFam" id="1.25.40.10:FF:000343">
    <property type="entry name" value="Pentatricopeptide repeat-containing protein At3g58590"/>
    <property type="match status" value="1"/>
</dbReference>
<gene>
    <name evidence="4" type="ORF">KP509_16G044900</name>
</gene>
<feature type="repeat" description="PPR" evidence="3">
    <location>
        <begin position="500"/>
        <end position="534"/>
    </location>
</feature>
<feature type="repeat" description="PPR" evidence="3">
    <location>
        <begin position="197"/>
        <end position="231"/>
    </location>
</feature>
<sequence>MRNINNSFLLYFHQTPGQRASLTKQFLASISKSAIDHEDKSRLSFTCKCLSDVFLMHEAHVRHGLPCSSFRENSILQMYMHFGAHEEALTLFNKLPFRDSFAWTLINRTHSLSGDMVYFFKQMHVEGALLTKFASIAILSTFTEKELLEDGKRVHTIIFALGLEKDIHVATSILNMYGKCQNISKAIETFHRIPCHDIVSWNAMLAAYVKTGNANDAFKLFHDLIDMGISPTRVTFLSMLEACIISSSLESIGFILKHIYAQNLQADIFVSNALIKTYSKCGSIENAERVFNEMQQHDTISWNTMIATYTQHGQQKNALDLFRQVQKEKIVMDSVTYINLLSLCANSMMLSAGEQIHNHIVCVGMEWNVVVGTALLNMYGKNRKLDEATSIFSNISKDDVVTWNAIISAYGEQGYCDIALSLFGQMYTHGVEPDKVTFIIMIDTCTYQENFEGACKLHKLIQGTELENDVIVGTSLMKMYGTFHCLIETETLFGKMLERDIIMYNTMIALHVENEQSDKALVLHDQMLQEGVLPNKAAVSSLLTACASEHELGVGKRLHTSFVSINSKLDIIVGSALTRMYGQCGCLQEAYIVFDEIHERDLIAWTTMISLHAHQEHHDKALQSYMQLQQEGVVPDVVTIVVMIASCASKELLLTCRRIHASIMVTDFISDLILGNALVNAYNKCGSMKDAYISFEQMSRRDKISFLIILCACATDASIREGQTVHSILVAWGMDSDSELSHALITMYGKCGSLKDARKVFDLVSEENVITWNATIAAYAQNGDGHGALLLFQQMQDGTVPDNLSFVSILTACSHAGLVEEGWNTFIAVCHSLSVSLISDHYNCMVDILARAGQLHEAEGLIQMIPMLPTAVTWTTLLGACKAEMDIKRGENVAVQAMSLVPNDAAILISLSNIYSATEKLTFTNGNVSPLSM</sequence>
<dbReference type="PANTHER" id="PTHR47926:SF533">
    <property type="entry name" value="DYW DOMAIN-CONTAINING PROTEIN"/>
    <property type="match status" value="1"/>
</dbReference>
<dbReference type="EMBL" id="CM035421">
    <property type="protein sequence ID" value="KAH7387844.1"/>
    <property type="molecule type" value="Genomic_DNA"/>
</dbReference>
<evidence type="ECO:0000256" key="3">
    <source>
        <dbReference type="PROSITE-ProRule" id="PRU00708"/>
    </source>
</evidence>
<dbReference type="PROSITE" id="PS51375">
    <property type="entry name" value="PPR"/>
    <property type="match status" value="7"/>
</dbReference>
<dbReference type="FunFam" id="1.25.40.10:FF:000205">
    <property type="entry name" value="Pentatricopeptide repeat-containing protein, mitochondrial"/>
    <property type="match status" value="1"/>
</dbReference>
<proteinExistence type="inferred from homology"/>
<accession>A0A8T2T2V7</accession>
<evidence type="ECO:0008006" key="6">
    <source>
        <dbReference type="Google" id="ProtNLM"/>
    </source>
</evidence>
<keyword evidence="5" id="KW-1185">Reference proteome</keyword>
<dbReference type="PANTHER" id="PTHR47926">
    <property type="entry name" value="PENTATRICOPEPTIDE REPEAT-CONTAINING PROTEIN"/>
    <property type="match status" value="1"/>
</dbReference>
<dbReference type="Pfam" id="PF01535">
    <property type="entry name" value="PPR"/>
    <property type="match status" value="6"/>
</dbReference>
<dbReference type="Gene3D" id="1.25.40.10">
    <property type="entry name" value="Tetratricopeptide repeat domain"/>
    <property type="match status" value="7"/>
</dbReference>
<feature type="repeat" description="PPR" evidence="3">
    <location>
        <begin position="267"/>
        <end position="297"/>
    </location>
</feature>
<evidence type="ECO:0000313" key="4">
    <source>
        <dbReference type="EMBL" id="KAH7387844.1"/>
    </source>
</evidence>
<dbReference type="InterPro" id="IPR011990">
    <property type="entry name" value="TPR-like_helical_dom_sf"/>
</dbReference>
<feature type="repeat" description="PPR" evidence="3">
    <location>
        <begin position="768"/>
        <end position="802"/>
    </location>
</feature>
<organism evidence="4 5">
    <name type="scientific">Ceratopteris richardii</name>
    <name type="common">Triangle waterfern</name>
    <dbReference type="NCBI Taxonomy" id="49495"/>
    <lineage>
        <taxon>Eukaryota</taxon>
        <taxon>Viridiplantae</taxon>
        <taxon>Streptophyta</taxon>
        <taxon>Embryophyta</taxon>
        <taxon>Tracheophyta</taxon>
        <taxon>Polypodiopsida</taxon>
        <taxon>Polypodiidae</taxon>
        <taxon>Polypodiales</taxon>
        <taxon>Pteridineae</taxon>
        <taxon>Pteridaceae</taxon>
        <taxon>Parkerioideae</taxon>
        <taxon>Ceratopteris</taxon>
    </lineage>
</organism>
<feature type="repeat" description="PPR" evidence="3">
    <location>
        <begin position="298"/>
        <end position="332"/>
    </location>
</feature>
<dbReference type="GO" id="GO:0003723">
    <property type="term" value="F:RNA binding"/>
    <property type="evidence" value="ECO:0007669"/>
    <property type="project" value="InterPro"/>
</dbReference>
<dbReference type="FunFam" id="1.25.40.10:FF:000158">
    <property type="entry name" value="pentatricopeptide repeat-containing protein At2g33680"/>
    <property type="match status" value="1"/>
</dbReference>
<protein>
    <recommendedName>
        <fullName evidence="6">Pentatricopeptide repeat-containing protein</fullName>
    </recommendedName>
</protein>
<dbReference type="NCBIfam" id="TIGR00756">
    <property type="entry name" value="PPR"/>
    <property type="match status" value="5"/>
</dbReference>
<dbReference type="GO" id="GO:0009451">
    <property type="term" value="P:RNA modification"/>
    <property type="evidence" value="ECO:0007669"/>
    <property type="project" value="InterPro"/>
</dbReference>
<dbReference type="GO" id="GO:0005739">
    <property type="term" value="C:mitochondrion"/>
    <property type="evidence" value="ECO:0007669"/>
    <property type="project" value="UniProtKB-ARBA"/>
</dbReference>
<feature type="repeat" description="PPR" evidence="3">
    <location>
        <begin position="601"/>
        <end position="635"/>
    </location>
</feature>
<dbReference type="InterPro" id="IPR046960">
    <property type="entry name" value="PPR_At4g14850-like_plant"/>
</dbReference>
<dbReference type="Pfam" id="PF13041">
    <property type="entry name" value="PPR_2"/>
    <property type="match status" value="5"/>
</dbReference>